<dbReference type="Proteomes" id="UP000628840">
    <property type="component" value="Unassembled WGS sequence"/>
</dbReference>
<reference evidence="2 3" key="1">
    <citation type="journal article" date="2019" name="Int. J. Syst. Evol. Microbiol.">
        <title>The Global Catalogue of Microorganisms (GCM) 10K type strain sequencing project: providing services to taxonomists for standard genome sequencing and annotation.</title>
        <authorList>
            <consortium name="The Broad Institute Genomics Platform"/>
            <consortium name="The Broad Institute Genome Sequencing Center for Infectious Disease"/>
            <person name="Wu L."/>
            <person name="Ma J."/>
        </authorList>
    </citation>
    <scope>NUCLEOTIDE SEQUENCE [LARGE SCALE GENOMIC DNA]</scope>
    <source>
        <strain evidence="2 3">JCM 19585</strain>
    </source>
</reference>
<organism evidence="2 3">
    <name type="scientific">Halarchaeum grantii</name>
    <dbReference type="NCBI Taxonomy" id="1193105"/>
    <lineage>
        <taxon>Archaea</taxon>
        <taxon>Methanobacteriati</taxon>
        <taxon>Methanobacteriota</taxon>
        <taxon>Stenosarchaea group</taxon>
        <taxon>Halobacteria</taxon>
        <taxon>Halobacteriales</taxon>
        <taxon>Halobacteriaceae</taxon>
    </lineage>
</organism>
<accession>A0A830EVK7</accession>
<name>A0A830EVK7_9EURY</name>
<dbReference type="AlphaFoldDB" id="A0A830EVK7"/>
<evidence type="ECO:0000256" key="1">
    <source>
        <dbReference type="SAM" id="MobiDB-lite"/>
    </source>
</evidence>
<dbReference type="EMBL" id="BMPF01000002">
    <property type="protein sequence ID" value="GGL34001.1"/>
    <property type="molecule type" value="Genomic_DNA"/>
</dbReference>
<protein>
    <submittedName>
        <fullName evidence="2">Uncharacterized protein</fullName>
    </submittedName>
</protein>
<feature type="region of interest" description="Disordered" evidence="1">
    <location>
        <begin position="99"/>
        <end position="168"/>
    </location>
</feature>
<dbReference type="OrthoDB" id="377224at2157"/>
<feature type="compositionally biased region" description="Basic and acidic residues" evidence="1">
    <location>
        <begin position="146"/>
        <end position="168"/>
    </location>
</feature>
<proteinExistence type="predicted"/>
<dbReference type="RefSeq" id="WP_188882664.1">
    <property type="nucleotide sequence ID" value="NZ_BMPF01000002.1"/>
</dbReference>
<gene>
    <name evidence="2" type="ORF">GCM10009037_17040</name>
</gene>
<keyword evidence="3" id="KW-1185">Reference proteome</keyword>
<comment type="caution">
    <text evidence="2">The sequence shown here is derived from an EMBL/GenBank/DDBJ whole genome shotgun (WGS) entry which is preliminary data.</text>
</comment>
<evidence type="ECO:0000313" key="2">
    <source>
        <dbReference type="EMBL" id="GGL34001.1"/>
    </source>
</evidence>
<feature type="compositionally biased region" description="Gly residues" evidence="1">
    <location>
        <begin position="129"/>
        <end position="139"/>
    </location>
</feature>
<evidence type="ECO:0000313" key="3">
    <source>
        <dbReference type="Proteomes" id="UP000628840"/>
    </source>
</evidence>
<sequence length="168" mass="18555">MTDARARLDGELAEWYEGRENGSKTVREALRLLMAREESREFEGLSDDQEVAESWLLQNVGIGNNTTLSWVENRLAQQLSLDMEQIRVQVTKPLKQQGYISVKPRHESVDVAVHPPTAGESASREGAGEASGGRGGGGLSEEEWEEFRRMQEELADAEPVRADGGESA</sequence>